<dbReference type="RefSeq" id="WP_376982887.1">
    <property type="nucleotide sequence ID" value="NZ_JBHLSV010000031.1"/>
</dbReference>
<keyword evidence="2" id="KW-1133">Transmembrane helix</keyword>
<keyword evidence="2" id="KW-0812">Transmembrane</keyword>
<feature type="transmembrane region" description="Helical" evidence="2">
    <location>
        <begin position="90"/>
        <end position="109"/>
    </location>
</feature>
<proteinExistence type="predicted"/>
<feature type="compositionally biased region" description="Acidic residues" evidence="1">
    <location>
        <begin position="148"/>
        <end position="158"/>
    </location>
</feature>
<dbReference type="EMBL" id="JBHLSV010000031">
    <property type="protein sequence ID" value="MFC0675852.1"/>
    <property type="molecule type" value="Genomic_DNA"/>
</dbReference>
<gene>
    <name evidence="3" type="ORF">ACFFF6_18025</name>
</gene>
<comment type="caution">
    <text evidence="3">The sequence shown here is derived from an EMBL/GenBank/DDBJ whole genome shotgun (WGS) entry which is preliminary data.</text>
</comment>
<feature type="compositionally biased region" description="Basic and acidic residues" evidence="1">
    <location>
        <begin position="159"/>
        <end position="182"/>
    </location>
</feature>
<feature type="transmembrane region" description="Helical" evidence="2">
    <location>
        <begin position="115"/>
        <end position="133"/>
    </location>
</feature>
<evidence type="ECO:0000313" key="4">
    <source>
        <dbReference type="Proteomes" id="UP001589793"/>
    </source>
</evidence>
<organism evidence="3 4">
    <name type="scientific">Brachybacterium hainanense</name>
    <dbReference type="NCBI Taxonomy" id="1541174"/>
    <lineage>
        <taxon>Bacteria</taxon>
        <taxon>Bacillati</taxon>
        <taxon>Actinomycetota</taxon>
        <taxon>Actinomycetes</taxon>
        <taxon>Micrococcales</taxon>
        <taxon>Dermabacteraceae</taxon>
        <taxon>Brachybacterium</taxon>
    </lineage>
</organism>
<sequence length="182" mass="20064">MADWKTYVKAAQNTARKQAPDLARQAKESTRRSTARAGDYARAAGRALDEGTRESRTNARRDAAAYAVVAQRRIRGANLGRRLLAALRDALLMGLSIFVIWMIVSATGVKIPVQAVLVVVLVVMAVRFGWVLLEDLRALRDENRDENGTQDEVAEVEDAGEHRAAGEHAGTRADGSRRSRRR</sequence>
<accession>A0ABV6RHJ0</accession>
<feature type="region of interest" description="Disordered" evidence="1">
    <location>
        <begin position="15"/>
        <end position="42"/>
    </location>
</feature>
<evidence type="ECO:0000313" key="3">
    <source>
        <dbReference type="EMBL" id="MFC0675852.1"/>
    </source>
</evidence>
<keyword evidence="2" id="KW-0472">Membrane</keyword>
<feature type="region of interest" description="Disordered" evidence="1">
    <location>
        <begin position="143"/>
        <end position="182"/>
    </location>
</feature>
<keyword evidence="4" id="KW-1185">Reference proteome</keyword>
<reference evidence="3 4" key="1">
    <citation type="submission" date="2024-09" db="EMBL/GenBank/DDBJ databases">
        <authorList>
            <person name="Sun Q."/>
            <person name="Mori K."/>
        </authorList>
    </citation>
    <scope>NUCLEOTIDE SEQUENCE [LARGE SCALE GENOMIC DNA]</scope>
    <source>
        <strain evidence="3 4">CICC 10874</strain>
    </source>
</reference>
<name>A0ABV6RHJ0_9MICO</name>
<evidence type="ECO:0000256" key="1">
    <source>
        <dbReference type="SAM" id="MobiDB-lite"/>
    </source>
</evidence>
<evidence type="ECO:0000256" key="2">
    <source>
        <dbReference type="SAM" id="Phobius"/>
    </source>
</evidence>
<protein>
    <submittedName>
        <fullName evidence="3">Uncharacterized protein</fullName>
    </submittedName>
</protein>
<dbReference type="Proteomes" id="UP001589793">
    <property type="component" value="Unassembled WGS sequence"/>
</dbReference>